<feature type="compositionally biased region" description="Basic residues" evidence="13">
    <location>
        <begin position="397"/>
        <end position="411"/>
    </location>
</feature>
<feature type="compositionally biased region" description="Basic residues" evidence="13">
    <location>
        <begin position="1306"/>
        <end position="1318"/>
    </location>
</feature>
<keyword evidence="18" id="KW-1185">Reference proteome</keyword>
<dbReference type="InterPro" id="IPR038718">
    <property type="entry name" value="SNF2-like_sf"/>
</dbReference>
<evidence type="ECO:0000313" key="18">
    <source>
        <dbReference type="Proteomes" id="UP000054558"/>
    </source>
</evidence>
<feature type="region of interest" description="Disordered" evidence="13">
    <location>
        <begin position="1279"/>
        <end position="1354"/>
    </location>
</feature>
<dbReference type="GO" id="GO:0000785">
    <property type="term" value="C:chromatin"/>
    <property type="evidence" value="ECO:0000318"/>
    <property type="project" value="GO_Central"/>
</dbReference>
<feature type="compositionally biased region" description="Acidic residues" evidence="13">
    <location>
        <begin position="206"/>
        <end position="228"/>
    </location>
</feature>
<dbReference type="InterPro" id="IPR014001">
    <property type="entry name" value="Helicase_ATP-bd"/>
</dbReference>
<dbReference type="Gene3D" id="3.40.50.10810">
    <property type="entry name" value="Tandem AAA-ATPase domain"/>
    <property type="match status" value="1"/>
</dbReference>
<dbReference type="OrthoDB" id="5857104at2759"/>
<keyword evidence="9" id="KW-0805">Transcription regulation</keyword>
<dbReference type="Gene3D" id="3.40.50.300">
    <property type="entry name" value="P-loop containing nucleotide triphosphate hydrolases"/>
    <property type="match status" value="1"/>
</dbReference>
<keyword evidence="12" id="KW-0539">Nucleus</keyword>
<keyword evidence="8" id="KW-0156">Chromatin regulator</keyword>
<evidence type="ECO:0000256" key="6">
    <source>
        <dbReference type="ARBA" id="ARBA00022806"/>
    </source>
</evidence>
<feature type="region of interest" description="Disordered" evidence="13">
    <location>
        <begin position="1542"/>
        <end position="1655"/>
    </location>
</feature>
<evidence type="ECO:0000259" key="14">
    <source>
        <dbReference type="PROSITE" id="PS50013"/>
    </source>
</evidence>
<protein>
    <submittedName>
        <fullName evidence="17">Chromodomain-helicase-DNA-binding protein</fullName>
    </submittedName>
</protein>
<dbReference type="PROSITE" id="PS51192">
    <property type="entry name" value="HELICASE_ATP_BIND_1"/>
    <property type="match status" value="1"/>
</dbReference>
<dbReference type="Pfam" id="PF23588">
    <property type="entry name" value="HTH_CHD1_Hrp3"/>
    <property type="match status" value="1"/>
</dbReference>
<feature type="compositionally biased region" description="Acidic residues" evidence="13">
    <location>
        <begin position="362"/>
        <end position="390"/>
    </location>
</feature>
<evidence type="ECO:0000256" key="9">
    <source>
        <dbReference type="ARBA" id="ARBA00023015"/>
    </source>
</evidence>
<feature type="compositionally biased region" description="Acidic residues" evidence="13">
    <location>
        <begin position="57"/>
        <end position="69"/>
    </location>
</feature>
<dbReference type="Pfam" id="PF13907">
    <property type="entry name" value="CHD1-like_C"/>
    <property type="match status" value="1"/>
</dbReference>
<feature type="region of interest" description="Disordered" evidence="13">
    <location>
        <begin position="1"/>
        <end position="525"/>
    </location>
</feature>
<name>A0A1Y1HL44_KLENI</name>
<feature type="region of interest" description="Disordered" evidence="13">
    <location>
        <begin position="1739"/>
        <end position="1884"/>
    </location>
</feature>
<evidence type="ECO:0000256" key="13">
    <source>
        <dbReference type="SAM" id="MobiDB-lite"/>
    </source>
</evidence>
<dbReference type="FunFam" id="3.40.50.10810:FF:000005">
    <property type="entry name" value="Photoperiod-independent early flowering 1"/>
    <property type="match status" value="1"/>
</dbReference>
<keyword evidence="6 17" id="KW-0347">Helicase</keyword>
<feature type="compositionally biased region" description="Basic and acidic residues" evidence="13">
    <location>
        <begin position="1570"/>
        <end position="1579"/>
    </location>
</feature>
<dbReference type="Gene3D" id="2.40.50.40">
    <property type="match status" value="2"/>
</dbReference>
<keyword evidence="10 17" id="KW-0238">DNA-binding</keyword>
<keyword evidence="3" id="KW-0677">Repeat</keyword>
<keyword evidence="4" id="KW-0547">Nucleotide-binding</keyword>
<feature type="region of interest" description="Disordered" evidence="13">
    <location>
        <begin position="1944"/>
        <end position="1997"/>
    </location>
</feature>
<evidence type="ECO:0000259" key="15">
    <source>
        <dbReference type="PROSITE" id="PS51192"/>
    </source>
</evidence>
<dbReference type="InterPro" id="IPR001650">
    <property type="entry name" value="Helicase_C-like"/>
</dbReference>
<dbReference type="SUPFAM" id="SSF54160">
    <property type="entry name" value="Chromo domain-like"/>
    <property type="match status" value="2"/>
</dbReference>
<evidence type="ECO:0000256" key="2">
    <source>
        <dbReference type="ARBA" id="ARBA00007025"/>
    </source>
</evidence>
<organism evidence="17 18">
    <name type="scientific">Klebsormidium nitens</name>
    <name type="common">Green alga</name>
    <name type="synonym">Ulothrix nitens</name>
    <dbReference type="NCBI Taxonomy" id="105231"/>
    <lineage>
        <taxon>Eukaryota</taxon>
        <taxon>Viridiplantae</taxon>
        <taxon>Streptophyta</taxon>
        <taxon>Klebsormidiophyceae</taxon>
        <taxon>Klebsormidiales</taxon>
        <taxon>Klebsormidiaceae</taxon>
        <taxon>Klebsormidium</taxon>
    </lineage>
</organism>
<feature type="compositionally biased region" description="Basic and acidic residues" evidence="13">
    <location>
        <begin position="1285"/>
        <end position="1305"/>
    </location>
</feature>
<dbReference type="PROSITE" id="PS51194">
    <property type="entry name" value="HELICASE_CTER"/>
    <property type="match status" value="1"/>
</dbReference>
<feature type="compositionally biased region" description="Gly residues" evidence="13">
    <location>
        <begin position="2019"/>
        <end position="2031"/>
    </location>
</feature>
<dbReference type="InterPro" id="IPR000953">
    <property type="entry name" value="Chromo/chromo_shadow_dom"/>
</dbReference>
<dbReference type="PROSITE" id="PS00690">
    <property type="entry name" value="DEAH_ATP_HELICASE"/>
    <property type="match status" value="1"/>
</dbReference>
<dbReference type="InterPro" id="IPR023780">
    <property type="entry name" value="Chromo_domain"/>
</dbReference>
<dbReference type="Pfam" id="PF00271">
    <property type="entry name" value="Helicase_C"/>
    <property type="match status" value="1"/>
</dbReference>
<gene>
    <name evidence="17" type="ORF">KFL_000040580</name>
</gene>
<dbReference type="InterPro" id="IPR056302">
    <property type="entry name" value="CHD1-2/Hrp3_HTH"/>
</dbReference>
<dbReference type="GO" id="GO:0003682">
    <property type="term" value="F:chromatin binding"/>
    <property type="evidence" value="ECO:0000318"/>
    <property type="project" value="GO_Central"/>
</dbReference>
<evidence type="ECO:0000256" key="11">
    <source>
        <dbReference type="ARBA" id="ARBA00023163"/>
    </source>
</evidence>
<dbReference type="CDD" id="cd18659">
    <property type="entry name" value="CD2_tandem"/>
    <property type="match status" value="1"/>
</dbReference>
<feature type="compositionally biased region" description="Basic residues" evidence="13">
    <location>
        <begin position="269"/>
        <end position="291"/>
    </location>
</feature>
<dbReference type="Proteomes" id="UP000054558">
    <property type="component" value="Unassembled WGS sequence"/>
</dbReference>
<evidence type="ECO:0000256" key="10">
    <source>
        <dbReference type="ARBA" id="ARBA00023125"/>
    </source>
</evidence>
<evidence type="ECO:0000256" key="3">
    <source>
        <dbReference type="ARBA" id="ARBA00022737"/>
    </source>
</evidence>
<dbReference type="Pfam" id="PF00176">
    <property type="entry name" value="SNF2-rel_dom"/>
    <property type="match status" value="1"/>
</dbReference>
<accession>A0A1Y1HL44</accession>
<sequence>MPKRHANSESESEEEDFSEYSDEDSESEEAESDAEPDEADLVAHKPRKPQRPVAYEVPEEGPSAEEEERDGDRGLSESEGALSEKAASSGEHPEDAGREDVQGIGFEVVQNRVPVDGGEGPAEDTVLNEPVEEVKESGSDDGEVLGEIVECGEGEAPARPRAPPQKKKILTKREYPSDSDVSMPDSPKAAPLPKALNGRSMKIETIDPEDDEESEEDEGDDPNDEEFQPDSPVAKTGRHGSDHEDSEAESQEDEDSFIESESDDDTRRRSQRRASTSKKAPQKRGRLRKVGKQSYGASSDEDRTRKSVRRSTRAGSARARRGTYKEDSEEEETEESEEEYVEKKPKKSKGGGKARKPRKAQDEDDFIVDDEEEETPDESEACDEESDEDFTMGRRVGTLRKASKPQRRGRSARSEPSPSDDEESDEDFETRRGGRKQKGRARASGGGATARATRSRAGRMEPKSYYEGGDSEDEEYAAAPAAVEEEEDGEAIESVWSHQPVGTAEKKEAAGEDTAPKAESGPRGPKVDWDRVEFYVKWKGRSYIHNTWESLATLEGLPGFKRVGNYMKRIEQELARRNAVSPEEAELMDVQKEMDLEMLEQYTQVDRIIAEGVTTGEDGEEVQQYFVKWQGLAYEEATWENVNDIAFAQDKIDEFKTREANSSIRGKTVDEARRVLDIKERFLSLAEQPEWLKGGGKLRDYQLEGLNRLIYSWGRDINIILADEMGLGKTLQSVSMLGYLQNEQQIQGPFLVVVPLSVVTNWVKEFRKWVPDMNIVVYVGNRASRDLIMSNEFWTGRKSGRAVKFNALITTYEIVMKDKTKLSQIKWSYLMVDEAHRLKNHEAALYTSLMEFSSKNKLLITGTPLQNNIEELWALLHFLEPRKFPFENREAFIDRYKALQDVKDVAELHEELRPHLLRRVIKDVEKSLPPKYERILRVGMSPLQKQYYKWILERNFQDLNRGAKGGGQLSLLNVVVELKKCCNHPFLFESAEHGYAGDSGDRTRVQRLVLSSGKLVLLDKLLTRLKETGHRVLIFSQMVRMLDILGEYLSLKGYKSQRLDGSTRADLRHQAMEHFNAPGSEDFCFLLSTRAGGLGVNLATADTVIIFDSDWNPQNDLQAMSRAHRIGQQDVVNIYRFVTSGSVEEDILERARQKMILDHLVIQKMNASGQLYLDNKGRQGNKGGKMFKEDDLKAILRFGAEDLFKDKESGEESEKKLENMDIDEILARAEKVDAVAAAGAEEGSDDLMGTFKVANFTSNEDDSTFWNRLIQPVAAEEEAGLGQRAARDRPVKTYMEEQMEETDKKARPKDRKRDKPRSRGTPLKKAAREESVPEAAPIEGAHARVSEWGGGRGLSKKDAAAFVKAVKKFGDESRMDLIAEEAGGAVDNAEPHDQADLYRALHRGCKAAVAAEEDNEERAKGGPVLDFFGVPVKAAEVLSRIKELTLLAKSVRRFNDPPSQYRLKSHPKNPQWHKTCGWTQVDDAHLLLGVHFHGFGNWEKMRTDERLGLDHKIAAAGLSAHETTLPRAVHLDARAAKLLKEEREHIEGPSKAMKGPLLLRKPAGGGVQRGRKEGGKRERDEEEEGEVGREEGEISGGEEKWKKKKRRRVEDSGGVKGKRKEGARREERPAKKERGAGGDKEARKDAERARKDEKWRRWCAEEMSEMQPTLDKLQGLQDRDDLSKKETIAKVKKYLKTLGEHIDMVIDDHPGQDPERLANRLWAYTATFSSMEGTKLADVYQKLKAQKKSPEEPPPPPSHRWPPPEKALHARPASGERFPREGDSRRPEREAYAGRGRPVSRDQPRVHSPNILLVERPPSRELLAADGLRPPSRDRLPLDRGVPARGDYYPPERAAPYLDPHDRPFVGGRGAPPTYSAERPRYPVRGDVGYDVRLDYPADPLAGRHRAAPNVLPEMVPVGRGPVPEMEPPQEAYRWRERGALEPGYLGPSEVPPGGPGWRGGEFEAAPRWGGQARRWRDEPEPVPVPPPPGRWGRVEPGYSARERQMWQTEYPPREDWARGGGPGRGYGGRGFEPQERISPRGMPEIVREPLWDGPPRPGRTAGSYGEEAPGRRWEAAAAPLSVDKKVIVEERTDPTNSAET</sequence>
<dbReference type="SUPFAM" id="SSF52540">
    <property type="entry name" value="P-loop containing nucleoside triphosphate hydrolases"/>
    <property type="match status" value="2"/>
</dbReference>
<feature type="compositionally biased region" description="Low complexity" evidence="13">
    <location>
        <begin position="178"/>
        <end position="187"/>
    </location>
</feature>
<dbReference type="InterPro" id="IPR027417">
    <property type="entry name" value="P-loop_NTPase"/>
</dbReference>
<dbReference type="GO" id="GO:0034728">
    <property type="term" value="P:nucleosome organization"/>
    <property type="evidence" value="ECO:0000318"/>
    <property type="project" value="GO_Central"/>
</dbReference>
<feature type="compositionally biased region" description="Acidic residues" evidence="13">
    <location>
        <begin position="327"/>
        <end position="340"/>
    </location>
</feature>
<dbReference type="GO" id="GO:0004386">
    <property type="term" value="F:helicase activity"/>
    <property type="evidence" value="ECO:0007669"/>
    <property type="project" value="UniProtKB-KW"/>
</dbReference>
<feature type="compositionally biased region" description="Basic and acidic residues" evidence="13">
    <location>
        <begin position="91"/>
        <end position="101"/>
    </location>
</feature>
<evidence type="ECO:0000256" key="12">
    <source>
        <dbReference type="ARBA" id="ARBA00023242"/>
    </source>
</evidence>
<feature type="compositionally biased region" description="Basic residues" evidence="13">
    <location>
        <begin position="344"/>
        <end position="358"/>
    </location>
</feature>
<dbReference type="GO" id="GO:0016887">
    <property type="term" value="F:ATP hydrolysis activity"/>
    <property type="evidence" value="ECO:0000318"/>
    <property type="project" value="GO_Central"/>
</dbReference>
<feature type="domain" description="Chromo" evidence="14">
    <location>
        <begin position="603"/>
        <end position="667"/>
    </location>
</feature>
<dbReference type="SMART" id="SM00490">
    <property type="entry name" value="HELICc"/>
    <property type="match status" value="1"/>
</dbReference>
<feature type="domain" description="Chromo" evidence="14">
    <location>
        <begin position="513"/>
        <end position="578"/>
    </location>
</feature>
<dbReference type="InterPro" id="IPR002464">
    <property type="entry name" value="DNA/RNA_helicase_DEAH_CS"/>
</dbReference>
<dbReference type="GO" id="GO:0042393">
    <property type="term" value="F:histone binding"/>
    <property type="evidence" value="ECO:0000318"/>
    <property type="project" value="GO_Central"/>
</dbReference>
<feature type="compositionally biased region" description="Basic and acidic residues" evidence="13">
    <location>
        <begin position="1777"/>
        <end position="1792"/>
    </location>
</feature>
<feature type="compositionally biased region" description="Acidic residues" evidence="13">
    <location>
        <begin position="244"/>
        <end position="264"/>
    </location>
</feature>
<dbReference type="SMART" id="SM00298">
    <property type="entry name" value="CHROMO"/>
    <property type="match status" value="2"/>
</dbReference>
<feature type="compositionally biased region" description="Basic and acidic residues" evidence="13">
    <location>
        <begin position="504"/>
        <end position="516"/>
    </location>
</feature>
<feature type="compositionally biased region" description="Basic and acidic residues" evidence="13">
    <location>
        <begin position="1586"/>
        <end position="1601"/>
    </location>
</feature>
<dbReference type="InterPro" id="IPR025260">
    <property type="entry name" value="CHD1-like_C"/>
</dbReference>
<dbReference type="CDD" id="cd18793">
    <property type="entry name" value="SF2_C_SNF"/>
    <property type="match status" value="1"/>
</dbReference>
<dbReference type="Gene3D" id="1.10.10.60">
    <property type="entry name" value="Homeodomain-like"/>
    <property type="match status" value="1"/>
</dbReference>
<evidence type="ECO:0000313" key="17">
    <source>
        <dbReference type="EMBL" id="GAQ77859.1"/>
    </source>
</evidence>
<dbReference type="STRING" id="105231.A0A1Y1HL44"/>
<dbReference type="EMBL" id="DF236953">
    <property type="protein sequence ID" value="GAQ77859.1"/>
    <property type="molecule type" value="Genomic_DNA"/>
</dbReference>
<evidence type="ECO:0000256" key="1">
    <source>
        <dbReference type="ARBA" id="ARBA00004123"/>
    </source>
</evidence>
<dbReference type="SMART" id="SM01176">
    <property type="entry name" value="DUF4208"/>
    <property type="match status" value="1"/>
</dbReference>
<reference evidence="17 18" key="1">
    <citation type="journal article" date="2014" name="Nat. Commun.">
        <title>Klebsormidium flaccidum genome reveals primary factors for plant terrestrial adaptation.</title>
        <authorList>
            <person name="Hori K."/>
            <person name="Maruyama F."/>
            <person name="Fujisawa T."/>
            <person name="Togashi T."/>
            <person name="Yamamoto N."/>
            <person name="Seo M."/>
            <person name="Sato S."/>
            <person name="Yamada T."/>
            <person name="Mori H."/>
            <person name="Tajima N."/>
            <person name="Moriyama T."/>
            <person name="Ikeuchi M."/>
            <person name="Watanabe M."/>
            <person name="Wada H."/>
            <person name="Kobayashi K."/>
            <person name="Saito M."/>
            <person name="Masuda T."/>
            <person name="Sasaki-Sekimoto Y."/>
            <person name="Mashiguchi K."/>
            <person name="Awai K."/>
            <person name="Shimojima M."/>
            <person name="Masuda S."/>
            <person name="Iwai M."/>
            <person name="Nobusawa T."/>
            <person name="Narise T."/>
            <person name="Kondo S."/>
            <person name="Saito H."/>
            <person name="Sato R."/>
            <person name="Murakawa M."/>
            <person name="Ihara Y."/>
            <person name="Oshima-Yamada Y."/>
            <person name="Ohtaka K."/>
            <person name="Satoh M."/>
            <person name="Sonobe K."/>
            <person name="Ishii M."/>
            <person name="Ohtani R."/>
            <person name="Kanamori-Sato M."/>
            <person name="Honoki R."/>
            <person name="Miyazaki D."/>
            <person name="Mochizuki H."/>
            <person name="Umetsu J."/>
            <person name="Higashi K."/>
            <person name="Shibata D."/>
            <person name="Kamiya Y."/>
            <person name="Sato N."/>
            <person name="Nakamura Y."/>
            <person name="Tabata S."/>
            <person name="Ida S."/>
            <person name="Kurokawa K."/>
            <person name="Ohta H."/>
        </authorList>
    </citation>
    <scope>NUCLEOTIDE SEQUENCE [LARGE SCALE GENOMIC DNA]</scope>
    <source>
        <strain evidence="17 18">NIES-2285</strain>
    </source>
</reference>
<dbReference type="InterPro" id="IPR016197">
    <property type="entry name" value="Chromo-like_dom_sf"/>
</dbReference>
<evidence type="ECO:0000256" key="5">
    <source>
        <dbReference type="ARBA" id="ARBA00022801"/>
    </source>
</evidence>
<feature type="domain" description="Helicase C-terminal" evidence="16">
    <location>
        <begin position="1017"/>
        <end position="1168"/>
    </location>
</feature>
<feature type="compositionally biased region" description="Basic residues" evidence="13">
    <location>
        <begin position="306"/>
        <end position="322"/>
    </location>
</feature>
<dbReference type="InterPro" id="IPR023779">
    <property type="entry name" value="Chromodomain_CS"/>
</dbReference>
<evidence type="ECO:0000259" key="16">
    <source>
        <dbReference type="PROSITE" id="PS51194"/>
    </source>
</evidence>
<evidence type="ECO:0000256" key="8">
    <source>
        <dbReference type="ARBA" id="ARBA00022853"/>
    </source>
</evidence>
<dbReference type="SMART" id="SM00487">
    <property type="entry name" value="DEXDc"/>
    <property type="match status" value="1"/>
</dbReference>
<dbReference type="GO" id="GO:0005634">
    <property type="term" value="C:nucleus"/>
    <property type="evidence" value="ECO:0000318"/>
    <property type="project" value="GO_Central"/>
</dbReference>
<dbReference type="CDD" id="cd18660">
    <property type="entry name" value="CD1_tandem"/>
    <property type="match status" value="1"/>
</dbReference>
<dbReference type="PROSITE" id="PS50013">
    <property type="entry name" value="CHROMO_2"/>
    <property type="match status" value="2"/>
</dbReference>
<comment type="similarity">
    <text evidence="2">Belongs to the SNF2/RAD54 helicase family.</text>
</comment>
<dbReference type="PANTHER" id="PTHR45623:SF14">
    <property type="entry name" value="CHROMODOMAIN-HELICASE-DNA-BINDING PROTEIN 1"/>
    <property type="match status" value="1"/>
</dbReference>
<dbReference type="InterPro" id="IPR000330">
    <property type="entry name" value="SNF2_N"/>
</dbReference>
<feature type="compositionally biased region" description="Acidic residues" evidence="13">
    <location>
        <begin position="418"/>
        <end position="428"/>
    </location>
</feature>
<dbReference type="InterPro" id="IPR049730">
    <property type="entry name" value="SNF2/RAD54-like_C"/>
</dbReference>
<feature type="region of interest" description="Disordered" evidence="13">
    <location>
        <begin position="2009"/>
        <end position="2073"/>
    </location>
</feature>
<keyword evidence="5" id="KW-0378">Hydrolase</keyword>
<dbReference type="GO" id="GO:0005524">
    <property type="term" value="F:ATP binding"/>
    <property type="evidence" value="ECO:0007669"/>
    <property type="project" value="UniProtKB-KW"/>
</dbReference>
<dbReference type="PANTHER" id="PTHR45623">
    <property type="entry name" value="CHROMODOMAIN-HELICASE-DNA-BINDING PROTEIN 3-RELATED-RELATED"/>
    <property type="match status" value="1"/>
</dbReference>
<comment type="subcellular location">
    <subcellularLocation>
        <location evidence="1">Nucleus</location>
    </subcellularLocation>
</comment>
<feature type="compositionally biased region" description="Acidic residues" evidence="13">
    <location>
        <begin position="10"/>
        <end position="40"/>
    </location>
</feature>
<evidence type="ECO:0000256" key="4">
    <source>
        <dbReference type="ARBA" id="ARBA00022741"/>
    </source>
</evidence>
<proteinExistence type="inferred from homology"/>
<feature type="domain" description="Helicase ATP-binding" evidence="15">
    <location>
        <begin position="710"/>
        <end position="882"/>
    </location>
</feature>
<keyword evidence="11" id="KW-0804">Transcription</keyword>
<evidence type="ECO:0000256" key="7">
    <source>
        <dbReference type="ARBA" id="ARBA00022840"/>
    </source>
</evidence>
<feature type="compositionally biased region" description="Basic and acidic residues" evidence="13">
    <location>
        <begin position="1623"/>
        <end position="1655"/>
    </location>
</feature>
<dbReference type="PROSITE" id="PS00598">
    <property type="entry name" value="CHROMO_1"/>
    <property type="match status" value="1"/>
</dbReference>
<feature type="compositionally biased region" description="Pro residues" evidence="13">
    <location>
        <begin position="1752"/>
        <end position="1761"/>
    </location>
</feature>
<dbReference type="FunFam" id="3.40.50.300:FF:000130">
    <property type="entry name" value="Chromodomain-helicase-DNA-binding protein 2 isoform 1"/>
    <property type="match status" value="1"/>
</dbReference>
<dbReference type="GO" id="GO:0140658">
    <property type="term" value="F:ATP-dependent chromatin remodeler activity"/>
    <property type="evidence" value="ECO:0000318"/>
    <property type="project" value="GO_Central"/>
</dbReference>
<dbReference type="OMA" id="IDYLCKW"/>
<keyword evidence="7" id="KW-0067">ATP-binding</keyword>
<dbReference type="GO" id="GO:0003677">
    <property type="term" value="F:DNA binding"/>
    <property type="evidence" value="ECO:0000318"/>
    <property type="project" value="GO_Central"/>
</dbReference>
<dbReference type="Pfam" id="PF00385">
    <property type="entry name" value="Chromo"/>
    <property type="match status" value="2"/>
</dbReference>